<protein>
    <submittedName>
        <fullName evidence="2">Uncharacterized protein</fullName>
    </submittedName>
</protein>
<feature type="compositionally biased region" description="Polar residues" evidence="1">
    <location>
        <begin position="128"/>
        <end position="142"/>
    </location>
</feature>
<feature type="compositionally biased region" description="Basic and acidic residues" evidence="1">
    <location>
        <begin position="53"/>
        <end position="70"/>
    </location>
</feature>
<dbReference type="AlphaFoldDB" id="A0A7D5V256"/>
<reference evidence="2 3" key="1">
    <citation type="submission" date="2020-07" db="EMBL/GenBank/DDBJ databases">
        <title>Telomere length de novo assembly of all 7 chromosomes of the fungus, Metarhizium brunneum, using a novel assembly pipeline.</title>
        <authorList>
            <person name="Saud z."/>
            <person name="Kortsinoglou A."/>
            <person name="Kouvelis V.N."/>
            <person name="Butt T.M."/>
        </authorList>
    </citation>
    <scope>NUCLEOTIDE SEQUENCE [LARGE SCALE GENOMIC DNA]</scope>
    <source>
        <strain evidence="2 3">4556</strain>
    </source>
</reference>
<name>A0A7D5V256_9HYPO</name>
<dbReference type="EMBL" id="CP058937">
    <property type="protein sequence ID" value="QLI72910.1"/>
    <property type="molecule type" value="Genomic_DNA"/>
</dbReference>
<dbReference type="GeneID" id="26246360"/>
<evidence type="ECO:0000313" key="3">
    <source>
        <dbReference type="Proteomes" id="UP000510686"/>
    </source>
</evidence>
<evidence type="ECO:0000256" key="1">
    <source>
        <dbReference type="SAM" id="MobiDB-lite"/>
    </source>
</evidence>
<evidence type="ECO:0000313" key="2">
    <source>
        <dbReference type="EMBL" id="QLI72910.1"/>
    </source>
</evidence>
<accession>A0A7D5V256</accession>
<gene>
    <name evidence="2" type="ORF">G6M90_00g093810</name>
</gene>
<sequence length="185" mass="20222">MGVMVRHEDHSYIVPPNVRPTRKRGCANKNDVAGPVHLREHDCPRNPQMLDSKGQDHDGQGQDANEKVDVEAPAPVSLWQRAANRGPDNGSQCRGRKHDAEIFPPVPRRRHVADDQLDEQRDAAASQALDSPASNHSRSTVSAARDAAAQGEHGNREDGRPAVPKDSAKLGDAVKPIKHREKITS</sequence>
<organism evidence="2 3">
    <name type="scientific">Metarhizium brunneum</name>
    <dbReference type="NCBI Taxonomy" id="500148"/>
    <lineage>
        <taxon>Eukaryota</taxon>
        <taxon>Fungi</taxon>
        <taxon>Dikarya</taxon>
        <taxon>Ascomycota</taxon>
        <taxon>Pezizomycotina</taxon>
        <taxon>Sordariomycetes</taxon>
        <taxon>Hypocreomycetidae</taxon>
        <taxon>Hypocreales</taxon>
        <taxon>Clavicipitaceae</taxon>
        <taxon>Metarhizium</taxon>
    </lineage>
</organism>
<feature type="compositionally biased region" description="Basic residues" evidence="1">
    <location>
        <begin position="176"/>
        <end position="185"/>
    </location>
</feature>
<dbReference type="OrthoDB" id="10290256at2759"/>
<dbReference type="Proteomes" id="UP000510686">
    <property type="component" value="Chromosome 6"/>
</dbReference>
<feature type="region of interest" description="Disordered" evidence="1">
    <location>
        <begin position="14"/>
        <end position="185"/>
    </location>
</feature>
<dbReference type="RefSeq" id="XP_014540747.2">
    <property type="nucleotide sequence ID" value="XM_014685261.2"/>
</dbReference>
<keyword evidence="3" id="KW-1185">Reference proteome</keyword>
<dbReference type="KEGG" id="mbrn:26246360"/>
<feature type="compositionally biased region" description="Basic and acidic residues" evidence="1">
    <location>
        <begin position="112"/>
        <end position="122"/>
    </location>
</feature>
<proteinExistence type="predicted"/>